<evidence type="ECO:0000313" key="7">
    <source>
        <dbReference type="EMBL" id="SIR80222.1"/>
    </source>
</evidence>
<evidence type="ECO:0000256" key="3">
    <source>
        <dbReference type="ARBA" id="ARBA00022692"/>
    </source>
</evidence>
<evidence type="ECO:0000256" key="1">
    <source>
        <dbReference type="ARBA" id="ARBA00004651"/>
    </source>
</evidence>
<feature type="transmembrane region" description="Helical" evidence="6">
    <location>
        <begin position="234"/>
        <end position="256"/>
    </location>
</feature>
<keyword evidence="4 6" id="KW-1133">Transmembrane helix</keyword>
<dbReference type="EMBL" id="FTNT01000002">
    <property type="protein sequence ID" value="SIR80222.1"/>
    <property type="molecule type" value="Genomic_DNA"/>
</dbReference>
<reference evidence="7 8" key="1">
    <citation type="submission" date="2017-01" db="EMBL/GenBank/DDBJ databases">
        <authorList>
            <person name="Mah S.A."/>
            <person name="Swanson W.J."/>
            <person name="Moy G.W."/>
            <person name="Vacquier V.D."/>
        </authorList>
    </citation>
    <scope>NUCLEOTIDE SEQUENCE [LARGE SCALE GENOMIC DNA]</scope>
    <source>
        <strain evidence="7 8">CPCC 203464</strain>
    </source>
</reference>
<feature type="transmembrane region" description="Helical" evidence="6">
    <location>
        <begin position="268"/>
        <end position="293"/>
    </location>
</feature>
<keyword evidence="5 6" id="KW-0472">Membrane</keyword>
<keyword evidence="8" id="KW-1185">Reference proteome</keyword>
<feature type="transmembrane region" description="Helical" evidence="6">
    <location>
        <begin position="52"/>
        <end position="74"/>
    </location>
</feature>
<keyword evidence="3 6" id="KW-0812">Transmembrane</keyword>
<feature type="transmembrane region" description="Helical" evidence="6">
    <location>
        <begin position="107"/>
        <end position="130"/>
    </location>
</feature>
<evidence type="ECO:0000256" key="6">
    <source>
        <dbReference type="SAM" id="Phobius"/>
    </source>
</evidence>
<dbReference type="OrthoDB" id="4127374at2"/>
<dbReference type="STRING" id="1344003.SAMN05445060_0972"/>
<evidence type="ECO:0000256" key="2">
    <source>
        <dbReference type="ARBA" id="ARBA00022475"/>
    </source>
</evidence>
<dbReference type="InterPro" id="IPR005274">
    <property type="entry name" value="IM_pro_YhjD"/>
</dbReference>
<accession>A0A1N7DWK4</accession>
<dbReference type="Proteomes" id="UP000186218">
    <property type="component" value="Unassembled WGS sequence"/>
</dbReference>
<dbReference type="PANTHER" id="PTHR30213">
    <property type="entry name" value="INNER MEMBRANE PROTEIN YHJD"/>
    <property type="match status" value="1"/>
</dbReference>
<dbReference type="AlphaFoldDB" id="A0A1N7DWK4"/>
<gene>
    <name evidence="7" type="ORF">SAMN05445060_0972</name>
</gene>
<organism evidence="7 8">
    <name type="scientific">Williamsia sterculiae</name>
    <dbReference type="NCBI Taxonomy" id="1344003"/>
    <lineage>
        <taxon>Bacteria</taxon>
        <taxon>Bacillati</taxon>
        <taxon>Actinomycetota</taxon>
        <taxon>Actinomycetes</taxon>
        <taxon>Mycobacteriales</taxon>
        <taxon>Nocardiaceae</taxon>
        <taxon>Williamsia</taxon>
    </lineage>
</organism>
<evidence type="ECO:0000256" key="4">
    <source>
        <dbReference type="ARBA" id="ARBA00022989"/>
    </source>
</evidence>
<dbReference type="Pfam" id="PF03631">
    <property type="entry name" value="Virul_fac_BrkB"/>
    <property type="match status" value="1"/>
</dbReference>
<protein>
    <submittedName>
        <fullName evidence="7">Membrane protein</fullName>
    </submittedName>
</protein>
<feature type="transmembrane region" description="Helical" evidence="6">
    <location>
        <begin position="157"/>
        <end position="178"/>
    </location>
</feature>
<sequence length="348" mass="36875">MAQTPISDEVESKKPSFLDKQRAQRPWFDHLMGAANRYQDRNGDYFAAGATYFSVLALFPILMVAFAALGFVLANNPDLLNEVRDRITDKAQGGMGDTLKNLVDQAIASRTTIGVIGLLGALYSGLGWMANLRNALTVQWGSEPEGGNFLKTKLSDLAALIGLFLALVVSFALSALAGSSLTTKILDAIGLGDVPGVGVAVRIVSVIISIGASWVLFTWVIAKLPRVKLPVRNAMRAGLLTAVVFEIFKYIATFYLAKVTSGPAGATFGPIIGIMVFGFITTRIVLFATAWAATDPRNAEYEPAPVPDPVIISPRVAVRETPSPVGVLAAVAAGALAAVGLSSARRRK</sequence>
<evidence type="ECO:0000256" key="5">
    <source>
        <dbReference type="ARBA" id="ARBA00023136"/>
    </source>
</evidence>
<feature type="transmembrane region" description="Helical" evidence="6">
    <location>
        <begin position="199"/>
        <end position="222"/>
    </location>
</feature>
<keyword evidence="2" id="KW-1003">Cell membrane</keyword>
<comment type="subcellular location">
    <subcellularLocation>
        <location evidence="1">Cell membrane</location>
        <topology evidence="1">Multi-pass membrane protein</topology>
    </subcellularLocation>
</comment>
<proteinExistence type="predicted"/>
<dbReference type="GO" id="GO:0005886">
    <property type="term" value="C:plasma membrane"/>
    <property type="evidence" value="ECO:0007669"/>
    <property type="project" value="UniProtKB-SubCell"/>
</dbReference>
<dbReference type="RefSeq" id="WP_076477015.1">
    <property type="nucleotide sequence ID" value="NZ_FTNT01000002.1"/>
</dbReference>
<dbReference type="NCBIfam" id="TIGR00766">
    <property type="entry name" value="inner membrane protein YhjD"/>
    <property type="match status" value="1"/>
</dbReference>
<dbReference type="InterPro" id="IPR017039">
    <property type="entry name" value="Virul_fac_BrkB"/>
</dbReference>
<evidence type="ECO:0000313" key="8">
    <source>
        <dbReference type="Proteomes" id="UP000186218"/>
    </source>
</evidence>
<dbReference type="PANTHER" id="PTHR30213:SF1">
    <property type="entry name" value="INNER MEMBRANE PROTEIN YHJD"/>
    <property type="match status" value="1"/>
</dbReference>
<name>A0A1N7DWK4_9NOCA</name>